<evidence type="ECO:0000313" key="3">
    <source>
        <dbReference type="Proteomes" id="UP000013063"/>
    </source>
</evidence>
<feature type="region of interest" description="Disordered" evidence="1">
    <location>
        <begin position="1"/>
        <end position="216"/>
    </location>
</feature>
<dbReference type="Proteomes" id="UP000013063">
    <property type="component" value="Unassembled WGS sequence"/>
</dbReference>
<comment type="caution">
    <text evidence="2">The sequence shown here is derived from an EMBL/GenBank/DDBJ whole genome shotgun (WGS) entry which is preliminary data.</text>
</comment>
<protein>
    <submittedName>
        <fullName evidence="2">Uncharacterized protein</fullName>
    </submittedName>
</protein>
<dbReference type="EMBL" id="APMP01000020">
    <property type="protein sequence ID" value="ENZ81206.1"/>
    <property type="molecule type" value="Genomic_DNA"/>
</dbReference>
<keyword evidence="3" id="KW-1185">Reference proteome</keyword>
<gene>
    <name evidence="2" type="ORF">OR37_02915</name>
</gene>
<accession>R0CXM4</accession>
<evidence type="ECO:0000256" key="1">
    <source>
        <dbReference type="SAM" id="MobiDB-lite"/>
    </source>
</evidence>
<name>R0CXM4_CAUVI</name>
<organism evidence="2 3">
    <name type="scientific">Caulobacter vibrioides OR37</name>
    <dbReference type="NCBI Taxonomy" id="1292034"/>
    <lineage>
        <taxon>Bacteria</taxon>
        <taxon>Pseudomonadati</taxon>
        <taxon>Pseudomonadota</taxon>
        <taxon>Alphaproteobacteria</taxon>
        <taxon>Caulobacterales</taxon>
        <taxon>Caulobacteraceae</taxon>
        <taxon>Caulobacter</taxon>
    </lineage>
</organism>
<sequence length="216" mass="22724">MSPSYIGVSSPPWVGASLQPASRNPTFPANDWIQIEPADAHRSARRFGASPPVEPDDSGPRRSPGRSVLEKPHEAKAPSTRCFSPVTTSLLTTSTLPLSVRRHEKALAHGARGRSRPLLAGSGGTTHPGTHLRRSQPVGPDGQGRGAVAGRQARHLPEVQARGGQCPGPVGGRRQGRRALSPDRLGGAVVGKQGAVGSREGPPRARPRAGARHRRI</sequence>
<proteinExistence type="predicted"/>
<feature type="compositionally biased region" description="Low complexity" evidence="1">
    <location>
        <begin position="84"/>
        <end position="99"/>
    </location>
</feature>
<feature type="compositionally biased region" description="Basic residues" evidence="1">
    <location>
        <begin position="205"/>
        <end position="216"/>
    </location>
</feature>
<reference evidence="2 3" key="1">
    <citation type="journal article" date="2013" name="Genome Announc.">
        <title>Draft Genome Sequence for Caulobacter sp. Strain OR37, a Bacterium Tolerant to Heavy Metals.</title>
        <authorList>
            <person name="Utturkar S.M."/>
            <person name="Bollmann A."/>
            <person name="Brzoska R.M."/>
            <person name="Klingeman D.M."/>
            <person name="Epstein S.E."/>
            <person name="Palumbo A.V."/>
            <person name="Brown S.D."/>
        </authorList>
    </citation>
    <scope>NUCLEOTIDE SEQUENCE [LARGE SCALE GENOMIC DNA]</scope>
    <source>
        <strain evidence="2 3">OR37</strain>
    </source>
</reference>
<dbReference type="AlphaFoldDB" id="R0CXM4"/>
<evidence type="ECO:0000313" key="2">
    <source>
        <dbReference type="EMBL" id="ENZ81206.1"/>
    </source>
</evidence>
<feature type="compositionally biased region" description="Low complexity" evidence="1">
    <location>
        <begin position="186"/>
        <end position="200"/>
    </location>
</feature>